<evidence type="ECO:0000256" key="1">
    <source>
        <dbReference type="ARBA" id="ARBA00004651"/>
    </source>
</evidence>
<reference evidence="10 11" key="1">
    <citation type="submission" date="2022-04" db="EMBL/GenBank/DDBJ databases">
        <title>Diverse halophilic archaea isolated from saline environments.</title>
        <authorList>
            <person name="Cui H.-L."/>
        </authorList>
    </citation>
    <scope>NUCLEOTIDE SEQUENCE [LARGE SCALE GENOMIC DNA]</scope>
    <source>
        <strain evidence="10 11">XZYJT49</strain>
        <plasmid evidence="10 11">unnamed1</plasmid>
    </source>
</reference>
<proteinExistence type="inferred from homology"/>
<organism evidence="10 11">
    <name type="scientific">Halorussus limi</name>
    <dbReference type="NCBI Taxonomy" id="2938695"/>
    <lineage>
        <taxon>Archaea</taxon>
        <taxon>Methanobacteriati</taxon>
        <taxon>Methanobacteriota</taxon>
        <taxon>Stenosarchaea group</taxon>
        <taxon>Halobacteria</taxon>
        <taxon>Halobacteriales</taxon>
        <taxon>Haladaptataceae</taxon>
        <taxon>Halorussus</taxon>
    </lineage>
</organism>
<protein>
    <submittedName>
        <fullName evidence="10">ABC transporter permease</fullName>
    </submittedName>
</protein>
<dbReference type="RefSeq" id="WP_248652600.1">
    <property type="nucleotide sequence ID" value="NZ_CP096660.1"/>
</dbReference>
<feature type="transmembrane region" description="Helical" evidence="7">
    <location>
        <begin position="344"/>
        <end position="374"/>
    </location>
</feature>
<dbReference type="GeneID" id="72187277"/>
<evidence type="ECO:0000313" key="10">
    <source>
        <dbReference type="EMBL" id="UPV76567.1"/>
    </source>
</evidence>
<dbReference type="Proteomes" id="UP000830729">
    <property type="component" value="Plasmid unnamed1"/>
</dbReference>
<feature type="transmembrane region" description="Helical" evidence="7">
    <location>
        <begin position="21"/>
        <end position="43"/>
    </location>
</feature>
<keyword evidence="11" id="KW-1185">Reference proteome</keyword>
<evidence type="ECO:0000256" key="6">
    <source>
        <dbReference type="ARBA" id="ARBA00038076"/>
    </source>
</evidence>
<sequence length="422" mass="44619">MNVIEGARISWRNIREHKLRSTLTTLGVIIGVAAVITFVTLGASLQQDIISTVAGGNAATMYVTAQSPGDSRIPSIGGGGGGSVVFTQHDVEQIRQLQGVELAAPESGIAASSVTYNNSSVGRQFITVSSPSYFQVRNIDFVAGRPYRTGEREVVLNKPAARMFGDNVTVGSNISFTRAATSEQLNATVVGIVEPKGGGDVLGFSQGSADPRIYAPTEPYYLRTTQSPTTQQEQLVYGRILVTAESPSQVDAVQGRVYNYLGQNSDARQLKSQSYQFEVTTQDQIIGQVKQLTSTFTAYITGIAVISLIVGSIGIANIMLVSVTERTREIGIMKAVGAQNRDVLQLFLVEAVMLGVLGSALGAVVGIAGGYAGAQAIGLPLAFQPIWFVASVVVGVLVGVLAGLYPAWDAAHTDPIDALRYE</sequence>
<keyword evidence="5 7" id="KW-0472">Membrane</keyword>
<dbReference type="PANTHER" id="PTHR30572:SF4">
    <property type="entry name" value="ABC TRANSPORTER PERMEASE YTRF"/>
    <property type="match status" value="1"/>
</dbReference>
<keyword evidence="2" id="KW-1003">Cell membrane</keyword>
<evidence type="ECO:0000256" key="7">
    <source>
        <dbReference type="SAM" id="Phobius"/>
    </source>
</evidence>
<feature type="domain" description="ABC3 transporter permease C-terminal" evidence="8">
    <location>
        <begin position="303"/>
        <end position="415"/>
    </location>
</feature>
<dbReference type="KEGG" id="halx:M0R89_18720"/>
<gene>
    <name evidence="10" type="ORF">M0R89_18720</name>
</gene>
<comment type="similarity">
    <text evidence="6">Belongs to the ABC-4 integral membrane protein family.</text>
</comment>
<keyword evidence="10" id="KW-0614">Plasmid</keyword>
<evidence type="ECO:0000256" key="3">
    <source>
        <dbReference type="ARBA" id="ARBA00022692"/>
    </source>
</evidence>
<evidence type="ECO:0000256" key="2">
    <source>
        <dbReference type="ARBA" id="ARBA00022475"/>
    </source>
</evidence>
<dbReference type="PANTHER" id="PTHR30572">
    <property type="entry name" value="MEMBRANE COMPONENT OF TRANSPORTER-RELATED"/>
    <property type="match status" value="1"/>
</dbReference>
<evidence type="ECO:0000259" key="8">
    <source>
        <dbReference type="Pfam" id="PF02687"/>
    </source>
</evidence>
<feature type="transmembrane region" description="Helical" evidence="7">
    <location>
        <begin position="386"/>
        <end position="405"/>
    </location>
</feature>
<dbReference type="Pfam" id="PF02687">
    <property type="entry name" value="FtsX"/>
    <property type="match status" value="1"/>
</dbReference>
<dbReference type="AlphaFoldDB" id="A0A8U0I057"/>
<name>A0A8U0I057_9EURY</name>
<dbReference type="Pfam" id="PF12704">
    <property type="entry name" value="MacB_PCD"/>
    <property type="match status" value="1"/>
</dbReference>
<comment type="subcellular location">
    <subcellularLocation>
        <location evidence="1">Cell membrane</location>
        <topology evidence="1">Multi-pass membrane protein</topology>
    </subcellularLocation>
</comment>
<evidence type="ECO:0000259" key="9">
    <source>
        <dbReference type="Pfam" id="PF12704"/>
    </source>
</evidence>
<accession>A0A8U0I057</accession>
<evidence type="ECO:0000256" key="5">
    <source>
        <dbReference type="ARBA" id="ARBA00023136"/>
    </source>
</evidence>
<dbReference type="InterPro" id="IPR025857">
    <property type="entry name" value="MacB_PCD"/>
</dbReference>
<evidence type="ECO:0000313" key="11">
    <source>
        <dbReference type="Proteomes" id="UP000830729"/>
    </source>
</evidence>
<feature type="domain" description="MacB-like periplasmic core" evidence="9">
    <location>
        <begin position="21"/>
        <end position="257"/>
    </location>
</feature>
<geneLocation type="plasmid" evidence="10 11">
    <name>unnamed1</name>
</geneLocation>
<dbReference type="InterPro" id="IPR050250">
    <property type="entry name" value="Macrolide_Exporter_MacB"/>
</dbReference>
<keyword evidence="4 7" id="KW-1133">Transmembrane helix</keyword>
<feature type="transmembrane region" description="Helical" evidence="7">
    <location>
        <begin position="298"/>
        <end position="323"/>
    </location>
</feature>
<dbReference type="EMBL" id="CP096660">
    <property type="protein sequence ID" value="UPV76567.1"/>
    <property type="molecule type" value="Genomic_DNA"/>
</dbReference>
<dbReference type="InterPro" id="IPR003838">
    <property type="entry name" value="ABC3_permease_C"/>
</dbReference>
<keyword evidence="3 7" id="KW-0812">Transmembrane</keyword>
<dbReference type="GO" id="GO:0022857">
    <property type="term" value="F:transmembrane transporter activity"/>
    <property type="evidence" value="ECO:0007669"/>
    <property type="project" value="TreeGrafter"/>
</dbReference>
<evidence type="ECO:0000256" key="4">
    <source>
        <dbReference type="ARBA" id="ARBA00022989"/>
    </source>
</evidence>
<dbReference type="GO" id="GO:0005886">
    <property type="term" value="C:plasma membrane"/>
    <property type="evidence" value="ECO:0007669"/>
    <property type="project" value="UniProtKB-SubCell"/>
</dbReference>